<proteinExistence type="predicted"/>
<sequence>MGENVSQEDKRKVVAGNAKEHHCSVCGKLNPATICHPCEDRIRAEATEHKRDIEKK</sequence>
<dbReference type="AlphaFoldDB" id="A0A3B0QU30"/>
<name>A0A3B0QU30_9ZZZZ</name>
<reference evidence="1" key="1">
    <citation type="submission" date="2018-06" db="EMBL/GenBank/DDBJ databases">
        <authorList>
            <person name="Zhirakovskaya E."/>
        </authorList>
    </citation>
    <scope>NUCLEOTIDE SEQUENCE</scope>
</reference>
<dbReference type="EMBL" id="UOEA01000043">
    <property type="protein sequence ID" value="VAV83569.1"/>
    <property type="molecule type" value="Genomic_DNA"/>
</dbReference>
<gene>
    <name evidence="1" type="ORF">MNBD_DELTA01-2091</name>
</gene>
<evidence type="ECO:0000313" key="1">
    <source>
        <dbReference type="EMBL" id="VAV83569.1"/>
    </source>
</evidence>
<accession>A0A3B0QU30</accession>
<organism evidence="1">
    <name type="scientific">hydrothermal vent metagenome</name>
    <dbReference type="NCBI Taxonomy" id="652676"/>
    <lineage>
        <taxon>unclassified sequences</taxon>
        <taxon>metagenomes</taxon>
        <taxon>ecological metagenomes</taxon>
    </lineage>
</organism>
<protein>
    <submittedName>
        <fullName evidence="1">Uncharacterized protein</fullName>
    </submittedName>
</protein>